<evidence type="ECO:0000256" key="1">
    <source>
        <dbReference type="SAM" id="Phobius"/>
    </source>
</evidence>
<keyword evidence="1" id="KW-0472">Membrane</keyword>
<keyword evidence="4" id="KW-1185">Reference proteome</keyword>
<comment type="caution">
    <text evidence="3">The sequence shown here is derived from an EMBL/GenBank/DDBJ whole genome shotgun (WGS) entry which is preliminary data.</text>
</comment>
<evidence type="ECO:0000313" key="3">
    <source>
        <dbReference type="EMBL" id="KAL2620974.1"/>
    </source>
</evidence>
<sequence>MGAGVLFPTFLAILLTLSAAVHAEVCFWSGSCSNKWLGGCGTGRIVVDQSDDCNGLCPQPRYPACLPFFTHLQCCNEETPTPSDECAQCPNRIEVGNHWMCCSDCSDATVTSYEAQTGFCRTGARLSIQPKAREVLRWITREWSVCSKRCGVGVRERSVRCVGSLEYSPQQLYYVNDTKCDQSRMPSRQENCNTRRCRGGNTPRGISLHKKEEQDEPLNEHLREHHKGEHHSRHKKRRKGMPLWGIVVVYISVVTVAAVGGLALGTYVLYKRRENGNNGFYYVTLGSYH</sequence>
<reference evidence="3 4" key="1">
    <citation type="submission" date="2024-09" db="EMBL/GenBank/DDBJ databases">
        <title>Chromosome-scale assembly of Riccia fluitans.</title>
        <authorList>
            <person name="Paukszto L."/>
            <person name="Sawicki J."/>
            <person name="Karawczyk K."/>
            <person name="Piernik-Szablinska J."/>
            <person name="Szczecinska M."/>
            <person name="Mazdziarz M."/>
        </authorList>
    </citation>
    <scope>NUCLEOTIDE SEQUENCE [LARGE SCALE GENOMIC DNA]</scope>
    <source>
        <strain evidence="3">Rf_01</strain>
        <tissue evidence="3">Aerial parts of the thallus</tissue>
    </source>
</reference>
<keyword evidence="1" id="KW-1133">Transmembrane helix</keyword>
<dbReference type="Gene3D" id="2.20.100.10">
    <property type="entry name" value="Thrombospondin type-1 (TSP1) repeat"/>
    <property type="match status" value="1"/>
</dbReference>
<dbReference type="EMBL" id="JBHFFA010000006">
    <property type="protein sequence ID" value="KAL2620974.1"/>
    <property type="molecule type" value="Genomic_DNA"/>
</dbReference>
<dbReference type="AlphaFoldDB" id="A0ABD1Y6J9"/>
<keyword evidence="2" id="KW-0732">Signal</keyword>
<evidence type="ECO:0000256" key="2">
    <source>
        <dbReference type="SAM" id="SignalP"/>
    </source>
</evidence>
<name>A0ABD1Y6J9_9MARC</name>
<proteinExistence type="predicted"/>
<dbReference type="Pfam" id="PF19030">
    <property type="entry name" value="TSP1_ADAMTS"/>
    <property type="match status" value="1"/>
</dbReference>
<accession>A0ABD1Y6J9</accession>
<feature type="signal peptide" evidence="2">
    <location>
        <begin position="1"/>
        <end position="23"/>
    </location>
</feature>
<dbReference type="SUPFAM" id="SSF82895">
    <property type="entry name" value="TSP-1 type 1 repeat"/>
    <property type="match status" value="1"/>
</dbReference>
<feature type="chain" id="PRO_5044857833" evidence="2">
    <location>
        <begin position="24"/>
        <end position="289"/>
    </location>
</feature>
<dbReference type="InterPro" id="IPR036383">
    <property type="entry name" value="TSP1_rpt_sf"/>
</dbReference>
<dbReference type="Proteomes" id="UP001605036">
    <property type="component" value="Unassembled WGS sequence"/>
</dbReference>
<evidence type="ECO:0000313" key="4">
    <source>
        <dbReference type="Proteomes" id="UP001605036"/>
    </source>
</evidence>
<dbReference type="InterPro" id="IPR000884">
    <property type="entry name" value="TSP1_rpt"/>
</dbReference>
<feature type="transmembrane region" description="Helical" evidence="1">
    <location>
        <begin position="243"/>
        <end position="270"/>
    </location>
</feature>
<gene>
    <name evidence="3" type="ORF">R1flu_001179</name>
</gene>
<dbReference type="PROSITE" id="PS50092">
    <property type="entry name" value="TSP1"/>
    <property type="match status" value="1"/>
</dbReference>
<keyword evidence="1" id="KW-0812">Transmembrane</keyword>
<organism evidence="3 4">
    <name type="scientific">Riccia fluitans</name>
    <dbReference type="NCBI Taxonomy" id="41844"/>
    <lineage>
        <taxon>Eukaryota</taxon>
        <taxon>Viridiplantae</taxon>
        <taxon>Streptophyta</taxon>
        <taxon>Embryophyta</taxon>
        <taxon>Marchantiophyta</taxon>
        <taxon>Marchantiopsida</taxon>
        <taxon>Marchantiidae</taxon>
        <taxon>Marchantiales</taxon>
        <taxon>Ricciaceae</taxon>
        <taxon>Riccia</taxon>
    </lineage>
</organism>
<protein>
    <submittedName>
        <fullName evidence="3">Uncharacterized protein</fullName>
    </submittedName>
</protein>